<comment type="similarity">
    <text evidence="7">Belongs to the binding-protein-dependent transport system permease family.</text>
</comment>
<evidence type="ECO:0000256" key="3">
    <source>
        <dbReference type="ARBA" id="ARBA00022475"/>
    </source>
</evidence>
<accession>A0ABN2N818</accession>
<keyword evidence="5 7" id="KW-1133">Transmembrane helix</keyword>
<dbReference type="InterPro" id="IPR035906">
    <property type="entry name" value="MetI-like_sf"/>
</dbReference>
<keyword evidence="4 7" id="KW-0812">Transmembrane</keyword>
<dbReference type="Gene3D" id="1.10.3720.10">
    <property type="entry name" value="MetI-like"/>
    <property type="match status" value="1"/>
</dbReference>
<keyword evidence="10" id="KW-1185">Reference proteome</keyword>
<evidence type="ECO:0000259" key="8">
    <source>
        <dbReference type="PROSITE" id="PS50928"/>
    </source>
</evidence>
<dbReference type="SUPFAM" id="SSF161098">
    <property type="entry name" value="MetI-like"/>
    <property type="match status" value="1"/>
</dbReference>
<keyword evidence="2 7" id="KW-0813">Transport</keyword>
<evidence type="ECO:0000256" key="6">
    <source>
        <dbReference type="ARBA" id="ARBA00023136"/>
    </source>
</evidence>
<evidence type="ECO:0000256" key="7">
    <source>
        <dbReference type="RuleBase" id="RU363032"/>
    </source>
</evidence>
<dbReference type="CDD" id="cd06261">
    <property type="entry name" value="TM_PBP2"/>
    <property type="match status" value="1"/>
</dbReference>
<dbReference type="Pfam" id="PF00528">
    <property type="entry name" value="BPD_transp_1"/>
    <property type="match status" value="1"/>
</dbReference>
<dbReference type="PANTHER" id="PTHR30151">
    <property type="entry name" value="ALKANE SULFONATE ABC TRANSPORTER-RELATED, MEMBRANE SUBUNIT"/>
    <property type="match status" value="1"/>
</dbReference>
<evidence type="ECO:0000313" key="10">
    <source>
        <dbReference type="Proteomes" id="UP001500449"/>
    </source>
</evidence>
<evidence type="ECO:0000256" key="4">
    <source>
        <dbReference type="ARBA" id="ARBA00022692"/>
    </source>
</evidence>
<keyword evidence="3" id="KW-1003">Cell membrane</keyword>
<comment type="caution">
    <text evidence="9">The sequence shown here is derived from an EMBL/GenBank/DDBJ whole genome shotgun (WGS) entry which is preliminary data.</text>
</comment>
<evidence type="ECO:0000256" key="2">
    <source>
        <dbReference type="ARBA" id="ARBA00022448"/>
    </source>
</evidence>
<evidence type="ECO:0000256" key="1">
    <source>
        <dbReference type="ARBA" id="ARBA00004651"/>
    </source>
</evidence>
<proteinExistence type="inferred from homology"/>
<organism evidence="9 10">
    <name type="scientific">Pseudonocardia ailaonensis</name>
    <dbReference type="NCBI Taxonomy" id="367279"/>
    <lineage>
        <taxon>Bacteria</taxon>
        <taxon>Bacillati</taxon>
        <taxon>Actinomycetota</taxon>
        <taxon>Actinomycetes</taxon>
        <taxon>Pseudonocardiales</taxon>
        <taxon>Pseudonocardiaceae</taxon>
        <taxon>Pseudonocardia</taxon>
    </lineage>
</organism>
<comment type="subcellular location">
    <subcellularLocation>
        <location evidence="1 7">Cell membrane</location>
        <topology evidence="1 7">Multi-pass membrane protein</topology>
    </subcellularLocation>
</comment>
<feature type="transmembrane region" description="Helical" evidence="7">
    <location>
        <begin position="73"/>
        <end position="96"/>
    </location>
</feature>
<feature type="transmembrane region" description="Helical" evidence="7">
    <location>
        <begin position="103"/>
        <end position="129"/>
    </location>
</feature>
<feature type="transmembrane region" description="Helical" evidence="7">
    <location>
        <begin position="135"/>
        <end position="154"/>
    </location>
</feature>
<reference evidence="9 10" key="1">
    <citation type="journal article" date="2019" name="Int. J. Syst. Evol. Microbiol.">
        <title>The Global Catalogue of Microorganisms (GCM) 10K type strain sequencing project: providing services to taxonomists for standard genome sequencing and annotation.</title>
        <authorList>
            <consortium name="The Broad Institute Genomics Platform"/>
            <consortium name="The Broad Institute Genome Sequencing Center for Infectious Disease"/>
            <person name="Wu L."/>
            <person name="Ma J."/>
        </authorList>
    </citation>
    <scope>NUCLEOTIDE SEQUENCE [LARGE SCALE GENOMIC DNA]</scope>
    <source>
        <strain evidence="9 10">JCM 16009</strain>
    </source>
</reference>
<dbReference type="EMBL" id="BAAAQK010000011">
    <property type="protein sequence ID" value="GAA1853977.1"/>
    <property type="molecule type" value="Genomic_DNA"/>
</dbReference>
<evidence type="ECO:0000313" key="9">
    <source>
        <dbReference type="EMBL" id="GAA1853977.1"/>
    </source>
</evidence>
<feature type="domain" description="ABC transmembrane type-1" evidence="8">
    <location>
        <begin position="69"/>
        <end position="249"/>
    </location>
</feature>
<dbReference type="PROSITE" id="PS50928">
    <property type="entry name" value="ABC_TM1"/>
    <property type="match status" value="1"/>
</dbReference>
<evidence type="ECO:0000256" key="5">
    <source>
        <dbReference type="ARBA" id="ARBA00022989"/>
    </source>
</evidence>
<protein>
    <submittedName>
        <fullName evidence="9">ABC transporter permease</fullName>
    </submittedName>
</protein>
<dbReference type="Proteomes" id="UP001500449">
    <property type="component" value="Unassembled WGS sequence"/>
</dbReference>
<feature type="transmembrane region" description="Helical" evidence="7">
    <location>
        <begin position="175"/>
        <end position="200"/>
    </location>
</feature>
<feature type="transmembrane region" description="Helical" evidence="7">
    <location>
        <begin position="18"/>
        <end position="35"/>
    </location>
</feature>
<gene>
    <name evidence="9" type="ORF">GCM10009836_37560</name>
</gene>
<name>A0ABN2N818_9PSEU</name>
<dbReference type="InterPro" id="IPR000515">
    <property type="entry name" value="MetI-like"/>
</dbReference>
<feature type="transmembrane region" description="Helical" evidence="7">
    <location>
        <begin position="231"/>
        <end position="252"/>
    </location>
</feature>
<sequence length="263" mass="28095">MEAGMSTRRSRAGSTRLFLARALFVVVLVGLWQLAADRRWVNANFFSSPTDVWDSLGSLSGSGELWRGLQSTVLVLVVGWVIGELAGLALGIAIGLSKRLDDILGPIIVFANAVPRILLLPIFVVWYGFGPEPKVLLVVTVMVVFVALNVAAGVRDVDGLLVQNMRVHGANRLDLIRHVFLPAVALWVTSSARVTVGYALQATIGSELLGAESGLGSLISHGQVSFKSDQIIAVLLVAAVLAVAIDLLLAALERRAVRWMPAT</sequence>
<keyword evidence="6 7" id="KW-0472">Membrane</keyword>
<dbReference type="PANTHER" id="PTHR30151:SF20">
    <property type="entry name" value="ABC TRANSPORTER PERMEASE PROTEIN HI_0355-RELATED"/>
    <property type="match status" value="1"/>
</dbReference>